<dbReference type="SMART" id="SM00248">
    <property type="entry name" value="ANK"/>
    <property type="match status" value="4"/>
</dbReference>
<dbReference type="RefSeq" id="WP_094267675.1">
    <property type="nucleotide sequence ID" value="NZ_NOIH01000007.1"/>
</dbReference>
<dbReference type="PANTHER" id="PTHR24173">
    <property type="entry name" value="ANKYRIN REPEAT CONTAINING"/>
    <property type="match status" value="1"/>
</dbReference>
<dbReference type="AlphaFoldDB" id="A0A235EZE7"/>
<dbReference type="Pfam" id="PF00023">
    <property type="entry name" value="Ank"/>
    <property type="match status" value="1"/>
</dbReference>
<feature type="repeat" description="ANK" evidence="3">
    <location>
        <begin position="161"/>
        <end position="196"/>
    </location>
</feature>
<comment type="caution">
    <text evidence="4">The sequence shown here is derived from an EMBL/GenBank/DDBJ whole genome shotgun (WGS) entry which is preliminary data.</text>
</comment>
<proteinExistence type="predicted"/>
<evidence type="ECO:0000313" key="5">
    <source>
        <dbReference type="Proteomes" id="UP000215181"/>
    </source>
</evidence>
<dbReference type="Gene3D" id="1.25.40.20">
    <property type="entry name" value="Ankyrin repeat-containing domain"/>
    <property type="match status" value="2"/>
</dbReference>
<feature type="repeat" description="ANK" evidence="3">
    <location>
        <begin position="128"/>
        <end position="160"/>
    </location>
</feature>
<dbReference type="InterPro" id="IPR036770">
    <property type="entry name" value="Ankyrin_rpt-contain_sf"/>
</dbReference>
<dbReference type="Pfam" id="PF12796">
    <property type="entry name" value="Ank_2"/>
    <property type="match status" value="1"/>
</dbReference>
<dbReference type="OrthoDB" id="8905216at2"/>
<protein>
    <submittedName>
        <fullName evidence="4">Tankyrase type protein</fullName>
    </submittedName>
</protein>
<dbReference type="Proteomes" id="UP000215181">
    <property type="component" value="Unassembled WGS sequence"/>
</dbReference>
<accession>A0A235EZE7</accession>
<keyword evidence="1" id="KW-0677">Repeat</keyword>
<evidence type="ECO:0000313" key="4">
    <source>
        <dbReference type="EMBL" id="OYD54438.1"/>
    </source>
</evidence>
<dbReference type="EMBL" id="NOIH01000007">
    <property type="protein sequence ID" value="OYD54438.1"/>
    <property type="molecule type" value="Genomic_DNA"/>
</dbReference>
<dbReference type="PANTHER" id="PTHR24173:SF74">
    <property type="entry name" value="ANKYRIN REPEAT DOMAIN-CONTAINING PROTEIN 16"/>
    <property type="match status" value="1"/>
</dbReference>
<gene>
    <name evidence="4" type="ORF">CGK74_06445</name>
</gene>
<name>A0A235EZE7_9RHOO</name>
<dbReference type="PROSITE" id="PS50297">
    <property type="entry name" value="ANK_REP_REGION"/>
    <property type="match status" value="2"/>
</dbReference>
<organism evidence="4 5">
    <name type="scientific">Thauera propionica</name>
    <dbReference type="NCBI Taxonomy" id="2019431"/>
    <lineage>
        <taxon>Bacteria</taxon>
        <taxon>Pseudomonadati</taxon>
        <taxon>Pseudomonadota</taxon>
        <taxon>Betaproteobacteria</taxon>
        <taxon>Rhodocyclales</taxon>
        <taxon>Zoogloeaceae</taxon>
        <taxon>Thauera</taxon>
    </lineage>
</organism>
<keyword evidence="5" id="KW-1185">Reference proteome</keyword>
<feature type="repeat" description="ANK" evidence="3">
    <location>
        <begin position="197"/>
        <end position="229"/>
    </location>
</feature>
<dbReference type="PROSITE" id="PS50088">
    <property type="entry name" value="ANK_REPEAT"/>
    <property type="match status" value="3"/>
</dbReference>
<keyword evidence="2 3" id="KW-0040">ANK repeat</keyword>
<dbReference type="SUPFAM" id="SSF48403">
    <property type="entry name" value="Ankyrin repeat"/>
    <property type="match status" value="1"/>
</dbReference>
<dbReference type="InterPro" id="IPR002110">
    <property type="entry name" value="Ankyrin_rpt"/>
</dbReference>
<evidence type="ECO:0000256" key="2">
    <source>
        <dbReference type="ARBA" id="ARBA00023043"/>
    </source>
</evidence>
<evidence type="ECO:0000256" key="3">
    <source>
        <dbReference type="PROSITE-ProRule" id="PRU00023"/>
    </source>
</evidence>
<reference evidence="4 5" key="1">
    <citation type="submission" date="2017-07" db="EMBL/GenBank/DDBJ databases">
        <title>Thauera sp. KNDSS-Mac4 genome sequence and assembly.</title>
        <authorList>
            <person name="Mayilraj S."/>
        </authorList>
    </citation>
    <scope>NUCLEOTIDE SEQUENCE [LARGE SCALE GENOMIC DNA]</scope>
    <source>
        <strain evidence="4 5">KNDSS-Mac4</strain>
    </source>
</reference>
<evidence type="ECO:0000256" key="1">
    <source>
        <dbReference type="ARBA" id="ARBA00022737"/>
    </source>
</evidence>
<sequence>MKHEFFAFMGTSYPSSLEREFERILIKIEDLWDTPKIHDYFSDLLIDKRGGRKGFPPDVLADIIRLRDARELETFKAAERKEHAMHDLTARGIAFLPKNFFSALEEGNQEIIDLFVRANFNVNLTAEDGTPPLVFALKRGLTIIAQILLSAGADPNAKDRLHLTPLLVACGKPTAGYRNTVELLLKKGAHINVRDPLGNTPLLLSISGGTPDIAYMLIEQGADVFASRRDGETALSLAQKLGDERLLRLIEFKTKQASPFGGSLSGERAAA</sequence>